<dbReference type="GO" id="GO:0005576">
    <property type="term" value="C:extracellular region"/>
    <property type="evidence" value="ECO:0007669"/>
    <property type="project" value="InterPro"/>
</dbReference>
<protein>
    <recommendedName>
        <fullName evidence="13">WSC domain-containing protein</fullName>
    </recommendedName>
</protein>
<dbReference type="InterPro" id="IPR013122">
    <property type="entry name" value="PKD1_2_channel"/>
</dbReference>
<feature type="compositionally biased region" description="Acidic residues" evidence="7">
    <location>
        <begin position="4305"/>
        <end position="4320"/>
    </location>
</feature>
<feature type="domain" description="Apple" evidence="9">
    <location>
        <begin position="3468"/>
        <end position="3538"/>
    </location>
</feature>
<evidence type="ECO:0000313" key="11">
    <source>
        <dbReference type="EMBL" id="KAG2451066.1"/>
    </source>
</evidence>
<dbReference type="Gene3D" id="2.60.120.260">
    <property type="entry name" value="Galactose-binding domain-like"/>
    <property type="match status" value="5"/>
</dbReference>
<dbReference type="InterPro" id="IPR016186">
    <property type="entry name" value="C-type_lectin-like/link_sf"/>
</dbReference>
<feature type="transmembrane region" description="Helical" evidence="8">
    <location>
        <begin position="4343"/>
        <end position="4365"/>
    </location>
</feature>
<keyword evidence="2 8" id="KW-0812">Transmembrane</keyword>
<feature type="transmembrane region" description="Helical" evidence="8">
    <location>
        <begin position="4221"/>
        <end position="4239"/>
    </location>
</feature>
<accession>A0A835WQH7</accession>
<dbReference type="Gene3D" id="3.50.4.10">
    <property type="entry name" value="Hepatocyte Growth Factor"/>
    <property type="match status" value="2"/>
</dbReference>
<comment type="subcellular location">
    <subcellularLocation>
        <location evidence="1">Membrane</location>
        <topology evidence="1">Multi-pass membrane protein</topology>
    </subcellularLocation>
</comment>
<dbReference type="GO" id="GO:0006508">
    <property type="term" value="P:proteolysis"/>
    <property type="evidence" value="ECO:0007669"/>
    <property type="project" value="InterPro"/>
</dbReference>
<keyword evidence="3" id="KW-0677">Repeat</keyword>
<dbReference type="InterPro" id="IPR008979">
    <property type="entry name" value="Galactose-bd-like_sf"/>
</dbReference>
<dbReference type="PANTHER" id="PTHR45713:SF6">
    <property type="entry name" value="F5_8 TYPE C DOMAIN-CONTAINING PROTEIN"/>
    <property type="match status" value="1"/>
</dbReference>
<dbReference type="InterPro" id="IPR000177">
    <property type="entry name" value="Apple"/>
</dbReference>
<comment type="caution">
    <text evidence="11">The sequence shown here is derived from an EMBL/GenBank/DDBJ whole genome shotgun (WGS) entry which is preliminary data.</text>
</comment>
<dbReference type="InterPro" id="IPR051941">
    <property type="entry name" value="BG_Antigen-Binding_Lectin"/>
</dbReference>
<keyword evidence="5 8" id="KW-0472">Membrane</keyword>
<evidence type="ECO:0000256" key="7">
    <source>
        <dbReference type="SAM" id="MobiDB-lite"/>
    </source>
</evidence>
<dbReference type="SUPFAM" id="SSF56436">
    <property type="entry name" value="C-type lectin-like"/>
    <property type="match status" value="1"/>
</dbReference>
<dbReference type="SUPFAM" id="SSF141086">
    <property type="entry name" value="Agglutinin HPA-like"/>
    <property type="match status" value="1"/>
</dbReference>
<reference evidence="11" key="1">
    <citation type="journal article" date="2020" name="bioRxiv">
        <title>Comparative genomics of Chlamydomonas.</title>
        <authorList>
            <person name="Craig R.J."/>
            <person name="Hasan A.R."/>
            <person name="Ness R.W."/>
            <person name="Keightley P.D."/>
        </authorList>
    </citation>
    <scope>NUCLEOTIDE SEQUENCE</scope>
    <source>
        <strain evidence="11">CCAP 11/173</strain>
    </source>
</reference>
<dbReference type="Gene3D" id="3.10.100.10">
    <property type="entry name" value="Mannose-Binding Protein A, subunit A"/>
    <property type="match status" value="1"/>
</dbReference>
<dbReference type="PANTHER" id="PTHR45713">
    <property type="entry name" value="FTP DOMAIN-CONTAINING PROTEIN"/>
    <property type="match status" value="1"/>
</dbReference>
<dbReference type="Pfam" id="PF14295">
    <property type="entry name" value="PAN_4"/>
    <property type="match status" value="4"/>
</dbReference>
<evidence type="ECO:0008006" key="13">
    <source>
        <dbReference type="Google" id="ProtNLM"/>
    </source>
</evidence>
<evidence type="ECO:0000256" key="5">
    <source>
        <dbReference type="ARBA" id="ARBA00023136"/>
    </source>
</evidence>
<dbReference type="Proteomes" id="UP000613740">
    <property type="component" value="Unassembled WGS sequence"/>
</dbReference>
<evidence type="ECO:0000256" key="3">
    <source>
        <dbReference type="ARBA" id="ARBA00022737"/>
    </source>
</evidence>
<keyword evidence="12" id="KW-1185">Reference proteome</keyword>
<dbReference type="InterPro" id="IPR002889">
    <property type="entry name" value="WSC_carb-bd"/>
</dbReference>
<dbReference type="InterPro" id="IPR003609">
    <property type="entry name" value="Pan_app"/>
</dbReference>
<feature type="region of interest" description="Disordered" evidence="7">
    <location>
        <begin position="4435"/>
        <end position="4456"/>
    </location>
</feature>
<feature type="domain" description="WSC" evidence="10">
    <location>
        <begin position="1001"/>
        <end position="1099"/>
    </location>
</feature>
<dbReference type="Pfam" id="PF01822">
    <property type="entry name" value="WSC"/>
    <property type="match status" value="3"/>
</dbReference>
<dbReference type="SMART" id="SM00223">
    <property type="entry name" value="APPLE"/>
    <property type="match status" value="2"/>
</dbReference>
<evidence type="ECO:0000256" key="8">
    <source>
        <dbReference type="SAM" id="Phobius"/>
    </source>
</evidence>
<feature type="domain" description="Apple" evidence="9">
    <location>
        <begin position="3004"/>
        <end position="3085"/>
    </location>
</feature>
<organism evidence="11 12">
    <name type="scientific">Chlamydomonas schloesseri</name>
    <dbReference type="NCBI Taxonomy" id="2026947"/>
    <lineage>
        <taxon>Eukaryota</taxon>
        <taxon>Viridiplantae</taxon>
        <taxon>Chlorophyta</taxon>
        <taxon>core chlorophytes</taxon>
        <taxon>Chlorophyceae</taxon>
        <taxon>CS clade</taxon>
        <taxon>Chlamydomonadales</taxon>
        <taxon>Chlamydomonadaceae</taxon>
        <taxon>Chlamydomonas</taxon>
    </lineage>
</organism>
<name>A0A835WQH7_9CHLO</name>
<feature type="transmembrane region" description="Helical" evidence="8">
    <location>
        <begin position="4592"/>
        <end position="4615"/>
    </location>
</feature>
<evidence type="ECO:0000259" key="10">
    <source>
        <dbReference type="PROSITE" id="PS51212"/>
    </source>
</evidence>
<dbReference type="Pfam" id="PF00024">
    <property type="entry name" value="PAN_1"/>
    <property type="match status" value="1"/>
</dbReference>
<feature type="region of interest" description="Disordered" evidence="7">
    <location>
        <begin position="4302"/>
        <end position="4322"/>
    </location>
</feature>
<feature type="transmembrane region" description="Helical" evidence="8">
    <location>
        <begin position="4482"/>
        <end position="4503"/>
    </location>
</feature>
<feature type="transmembrane region" description="Helical" evidence="8">
    <location>
        <begin position="4524"/>
        <end position="4546"/>
    </location>
</feature>
<dbReference type="GO" id="GO:0016020">
    <property type="term" value="C:membrane"/>
    <property type="evidence" value="ECO:0007669"/>
    <property type="project" value="UniProtKB-SubCell"/>
</dbReference>
<dbReference type="SMART" id="SM00321">
    <property type="entry name" value="WSC"/>
    <property type="match status" value="3"/>
</dbReference>
<proteinExistence type="predicted"/>
<dbReference type="PROSITE" id="PS51212">
    <property type="entry name" value="WSC"/>
    <property type="match status" value="3"/>
</dbReference>
<evidence type="ECO:0000256" key="4">
    <source>
        <dbReference type="ARBA" id="ARBA00022989"/>
    </source>
</evidence>
<dbReference type="InterPro" id="IPR037221">
    <property type="entry name" value="H-type_lectin_dom_sf"/>
</dbReference>
<feature type="domain" description="WSC" evidence="10">
    <location>
        <begin position="359"/>
        <end position="453"/>
    </location>
</feature>
<gene>
    <name evidence="11" type="ORF">HYH02_004334</name>
</gene>
<dbReference type="SUPFAM" id="SSF49785">
    <property type="entry name" value="Galactose-binding domain-like"/>
    <property type="match status" value="5"/>
</dbReference>
<dbReference type="Gene3D" id="2.60.40.2080">
    <property type="match status" value="1"/>
</dbReference>
<sequence length="4618" mass="482522">MAAISAADINAGRHLRSSPSTTCLLKRTRGRVAYGALPAVGAVAGVRGFEGAGKQQPRLVSASVSTPGNYTFAFGVTYQRPPLVLPGVSRFQQAAYGPYSIHVTDVNTTHFTIGNQFTSYLDLDVVLLDGLTDDMTYIQPAPSCNSNGACNTTGCRVLSQPFVFPWPMPSSHVPNAFIVVPEVVAGGPYAPSDSGSTVALSGSPPSSISMKLCPTSGGAGNITAFTAGFLLTDHPATRAGTYRYECAVGSRTSNTACPLAYNGPTGANCTDREMDIYIAFDRPMTAAPDIALSIIAADGNPAFNVYFEVYVYGASIYGFTLLITAICTTRLWALEVSWLAVSVTSAPTPFQSVGRSRYGYYYRGCYNFDNAAVLMYTMSTNDAGMTIERCAALTRASNLTFFGIRNGLDCYAGNEGVWGLRSYDTAAACAVPCAGSASMGCGDATRMSVYQLADRFFTLSGQTDLSGAEGMCRASGGVLAMPLSGEESAAVAEAAAGVLNETIGAPLVQLYLRLGMWRNGSTPSTDRETGWAVASGRPLTGNYLNWRNPVIGPYPAQPNGNAGDLCAIGFSSDVLWEDNSCTYGLTPVFALPEQVTWVGCYADSSGTPFLPNYLGWVGGIEVCATKARLEGYSLFAVRAQTNCYGGNDSSILTGATRGTCDVDCSYYNPTQPRNGQLLKCGGSSASAVFTAGNLFCRGPLANTGNMTANNVPSSGTALTTFFDRNFRAAPVLLYALHMLRRPSQTLSVSLNLNDVTWDRLTFFVDVGNMTYGGNPGTLEYMEANWLALDGLPHGMKVTRGIGCSGGLCPGASSCWSYSYPPLAPGAPLPFVAVWATADGGSTASLSGNTLSICPVSGSSINTFRADLVLVDTAVVQTGWVKWACPAGQENNSTACPLSAVSGCTNRFHSFSGSFDPSFPSGSDVEVLLSLVAVEAVCTGGCYGVDVGLVNQNYDTDQVLFDMRAGCSTRITSFTVNWMAVLRSRTAGDTAGACMASPRRGGIKRLGCYGSASLVPNAVLPSTLRQNHPSMTIRRCAEAARVYGSNMFAIVNGTKCFGGSLSSMGGLPPTVALSQCSVGCSGDPSQKCGGPGTMSVFGIYDRYQLSTADAMANTTCVSLARMPATVASAEDDTIIQSLMTASSISTAWVGLRMSGAVPGEPPMLWDTRWAWSSGATYRDPVNSIGAPLTVAFPGCTVKDSTQYGAANSQFATLYVVGWTGCCAACAANTNCSYWSFRPSDSSCQLKGDQGTSYWSYDANYMSGASPAIQATPDNRPTFALWHTLPEPRFTSPGCVAYRMTTAAVSSGQPPPRSGRAMRGLAHSDCSQYLPVVCESLMWIPEHLGQNVVFEGCWRHVPTSSVTLPTRISAFSADMTIARCAQLANNARMPLFGLYRGGECWGGNGTAASVKAGRAAAQCNIPCPMQDEGETQPCGGLSGLLLFSQTLAPYNNVAAGRPAYASSVTRQGNSVDWSYAQGTSLLTDGRPLDNDTLTTNMCITTAKQARSWLGVLLPDMIDVSRVRVLAPPDCWLTNAANVNSADPATGPSSCNSTGLSNFEVLVGQNDKLQTPFPEFGSTNLCGSFSGNATPGAWVEVVCTSTLQGRAVLIARPSGAAQPLGLAACEIQVIGQPSAGFSSLTLSPAPSNMGCGSLANAVRGCMSSGPGSGVSNPCGLSYDSDNSTYWSRLINGTGQELTLELKTAYSVCSIAVDWWCGSAGNTSCNMTISTLLNSSLVQPHGMFNATAARMTHTVWPSTDAMQIKISIDANGVFTGVYEVKLMLREAGGYYNIIPTIPAANRYVSSVKNNDNATYGDAKAVDSKWTASLPSGNCWSSANVSGAPSWISFDMGGSSLMDGVQFLIPDNITPFTGTFALRTGWTTASSYTYLTSNAVTTNVSGTFYPGQVVDIPCSWAGSFGAVSMEFQTANTELQICEFALIGRLQVLQVFSPPPLPPSPPIPSGGGGSGNAAYNAPVFASSVVRKGFDIGFSQAPSQGILTDGRPMPNETLTTGFCVTTAKMRQPWFGIALPMLTQVTAVTLQAPPNCYFYNAWITNSLAVPGNSSSCSSTGLHDLEVRVGYGELDLSTPFADVFSGTSLCGSYAGAATPGALVTINCTTAITGRTVVIVRSSGAAPAGLALCEVQVLGSPPAPGPPPPPSPPSYSPTCSLMNNLFGDCDQYGPGTSGNCSAAYDGDNSTFWSRNTDQANQELTLRLKSVLRVCQVQVDWACSMASACKMSLSTGVFYSTIVVWSGLATTTTPTTSYIYPGADANHLVFLVDGLATGALTAIYEVRVFLAEAKGMHNFLPLYSPAPSAVLVASSLKNNDPIYDAGALIDNEWYGRLSSGWCWASDSSSTDVPWIAFNLPAQHALRGVQLLLPDNITSYSANVTVRAGNNTVNTTAALGSNPTCYVDSRTGGSSTWSAAEVVSLYCNTSSARVITLQANLPYWEWSLCDVGVWGRQLLSVAGGGVLSPSPNYSPSPSPAAVATSVRMVPLPRGYPGGGWASTVSNPSYTALDCSNGFATAVTLGGTFSTYLSYMSLRNCSTGVGSLSGPTYVGDGNMQGMQPSNLVDFVCPDGFSAIVGMQSDPASLAQLSPFEFKLWCTSGAGGRGEWTTPAIGSGQGAMSFKEVVVTCPVGALITGFKVHYTSSVVARIVIECKPRSSGVAWTTPNSQCSWPAGYDFLPGYFDNTVSTLITYTKGNATGGVPVIRAAVSDCESRSSCVVIAQRVVNETTSSMELLLQADTMSQAGLNMWQGAGMKAPGMPHCEGSYWKTPRFPRQYFCVNRMKLSGSVLTTSSSATTPGACAMLCDGASGCLGWYLDAANSTCSLFDMPFVANTAFNVSTGTSGLGMSCWLTNDPCDDNPACSHYIFTGTYNGEFNCYLRNSPFTGSTSEFANGPSPAAQRTCLKTMMHRQMSGSYTNNYALTHSQLCFHGVRFGPSGAWRILGTVYDSSTCSAYCHSQPGCAWWEMLVDGSCVLHDAWGWFKNGGFGPDSNVVIACLSAVTGLFECLPSGATFAFSPSVIMAANSSANCASSCKATANCAAYHYDSAISMCRLGHQPFLGSIGINAVSGGAAGDAWCLRTLNYATMFSSGAPNIPQPATPLSFFQVEMAPVPIRYTPSGGWTIFHSFYCMSGGALSGITIDDASGAYLTYLAGSSCSNNMAPNVSGMAFFGSNTGSASTVTCAGGGFDAVRAEEAYKPPGGTASAMHPLVKVQFHCSNSGGWTSSFASGAGLTNNRTLTTITCPAGTAITRLNFAIDTGTITIIKIFCGAPTAPTPAATMDACPSVPGFALLPNVGDPSAVITKSYFSNQLAAFDDCLIDSTCTAVAWGTTGGGGLYAHTQAADLALLQGERPGDGGGSCDGTYVETPQLPSQYYCVPGIFKGVVPNGILTSAYAATVAHCAYECESMGTCKGFLLDTAILQGGCDIWDMKPLPSEYPFTVSNSTTVVGCWPTANTPYLCLPDGVGFSGMSFSSPFRRATPEQCRFDCDQDPGCYAYTFDPATFECRLYAELLAPSTSVIAPANARFRTCMKTPHHPDLSASGLGRAQGSLCFPGVDLGGVKTGTTTATATPTACARLCVSSGCGHWRLRTDGACELYAPWTYLGMGAGSAMAYGTDADTAMSCLARVTGTFECLAPNRTIAYDQVAELSLEASRPPSPMPVPDTEAPALSLMGSEYLELEVFVDAYVEANLSLAEADQAVFLAYRTPAPFSLAPCAAFADGAPPAQPTCAAIANDTLNGDLTPAITSVVVPRCAANTSVEDGTCSGCSVAALTTGTCLPGRYSVTYTVAATDGNGGSASTSRRLDVAVEQLTTTIIELNLFPNRTADGSANATTAAAFADSLLANSTARAALLAPVMLVFGITPSTIRNVIFITPPTVVPVYPVPGAANSTNTTTGGDGTAAVNGTAVAASGNNATAAAGSNTTAAGNGTTASGNGTALSPNNSTQAAPSYYVVRTSSCGTSATAPNASSSAGASAGLASVGTVSSACASPAVDATGVALGVLAGAVSDLDRLAKQMAEQQSTMVTLLGTLDDKFSAKDEVYRTSIKLMSAEADTAFNATSAKAQRLLELVGKTLAQQNANAGALVATLSVLQNSTELLPTGLPYGFFHQPLSGLPPGYPLLLDTQLSAQRAEQAITFIRDGGYLSATLTKSMRAQLVSCNPDAQVFGYWRLDMTWLDSGVISASTKLLGLPAISYGQSITNLQVGHFLPDFFLVLLVIGYFIMTALDIYRQLQSQKRRRRLLWRRAKDQLSRAVAAAGFRRRTAVAAAAANAGKGAAGGGNAFAPDGGAGVGDAGGDDSDSDGVEDEDDGGDPRGIKAALGIKKYRPKMSIKWICYEALICALMAASIAVFYTYAVRLSVRDDFTARFDVYDALTFARARYFLLARDPAASAAAAAAAAATAAGLSSNFTAGVTMGLVNSTSSTVSSTSTSSSNATGAEPGSAGRWKLPADTEPLGDAGAMYARVDDMYNMYVLYSFLQGIVLVLIIVRWLHYISFQPRLSIIPGTLALALPDLLHFAVVVLLCVVMFASAAALAYGPGVSQLASPGSAVYLMLRYVLLRSDDSVFRSIVQSTSERTGAEDVLAWLLYMIGPLFFVFLLSNFIMVRAP</sequence>
<dbReference type="PROSITE" id="PS50948">
    <property type="entry name" value="PAN"/>
    <property type="match status" value="3"/>
</dbReference>
<keyword evidence="4 8" id="KW-1133">Transmembrane helix</keyword>
<keyword evidence="6" id="KW-1015">Disulfide bond</keyword>
<dbReference type="OrthoDB" id="536369at2759"/>
<evidence type="ECO:0000259" key="9">
    <source>
        <dbReference type="PROSITE" id="PS50948"/>
    </source>
</evidence>
<dbReference type="Pfam" id="PF08016">
    <property type="entry name" value="PKD_channel"/>
    <property type="match status" value="1"/>
</dbReference>
<evidence type="ECO:0000256" key="2">
    <source>
        <dbReference type="ARBA" id="ARBA00022692"/>
    </source>
</evidence>
<evidence type="ECO:0000256" key="6">
    <source>
        <dbReference type="ARBA" id="ARBA00023157"/>
    </source>
</evidence>
<feature type="domain" description="Apple" evidence="9">
    <location>
        <begin position="2769"/>
        <end position="2856"/>
    </location>
</feature>
<dbReference type="EMBL" id="JAEHOD010000009">
    <property type="protein sequence ID" value="KAG2451066.1"/>
    <property type="molecule type" value="Genomic_DNA"/>
</dbReference>
<evidence type="ECO:0000256" key="1">
    <source>
        <dbReference type="ARBA" id="ARBA00004141"/>
    </source>
</evidence>
<feature type="domain" description="WSC" evidence="10">
    <location>
        <begin position="1345"/>
        <end position="1444"/>
    </location>
</feature>
<evidence type="ECO:0000313" key="12">
    <source>
        <dbReference type="Proteomes" id="UP000613740"/>
    </source>
</evidence>
<dbReference type="InterPro" id="IPR016187">
    <property type="entry name" value="CTDL_fold"/>
</dbReference>